<dbReference type="PANTHER" id="PTHR42951">
    <property type="entry name" value="METALLO-BETA-LACTAMASE DOMAIN-CONTAINING"/>
    <property type="match status" value="1"/>
</dbReference>
<dbReference type="GeneID" id="27316113"/>
<dbReference type="SUPFAM" id="SSF56281">
    <property type="entry name" value="Metallo-hydrolase/oxidoreductase"/>
    <property type="match status" value="1"/>
</dbReference>
<protein>
    <recommendedName>
        <fullName evidence="1">Metallo-beta-lactamase domain-containing protein</fullName>
    </recommendedName>
</protein>
<dbReference type="Pfam" id="PF00753">
    <property type="entry name" value="Lactamase_B"/>
    <property type="match status" value="1"/>
</dbReference>
<dbReference type="InterPro" id="IPR036866">
    <property type="entry name" value="RibonucZ/Hydroxyglut_hydro"/>
</dbReference>
<reference evidence="2 3" key="1">
    <citation type="submission" date="2015-01" db="EMBL/GenBank/DDBJ databases">
        <title>The Genome Sequence of Ochroconis gallopava CBS43764.</title>
        <authorList>
            <consortium name="The Broad Institute Genomics Platform"/>
            <person name="Cuomo C."/>
            <person name="de Hoog S."/>
            <person name="Gorbushina A."/>
            <person name="Stielow B."/>
            <person name="Teixiera M."/>
            <person name="Abouelleil A."/>
            <person name="Chapman S.B."/>
            <person name="Priest M."/>
            <person name="Young S.K."/>
            <person name="Wortman J."/>
            <person name="Nusbaum C."/>
            <person name="Birren B."/>
        </authorList>
    </citation>
    <scope>NUCLEOTIDE SEQUENCE [LARGE SCALE GENOMIC DNA]</scope>
    <source>
        <strain evidence="2 3">CBS 43764</strain>
    </source>
</reference>
<dbReference type="PANTHER" id="PTHR42951:SF4">
    <property type="entry name" value="ACYL-COENZYME A THIOESTERASE MBLAC2"/>
    <property type="match status" value="1"/>
</dbReference>
<dbReference type="STRING" id="253628.A0A0D2AM75"/>
<proteinExistence type="predicted"/>
<dbReference type="CDD" id="cd06262">
    <property type="entry name" value="metallo-hydrolase-like_MBL-fold"/>
    <property type="match status" value="1"/>
</dbReference>
<dbReference type="OrthoDB" id="3341310at2759"/>
<feature type="domain" description="Metallo-beta-lactamase" evidence="1">
    <location>
        <begin position="36"/>
        <end position="248"/>
    </location>
</feature>
<dbReference type="Gene3D" id="3.60.15.10">
    <property type="entry name" value="Ribonuclease Z/Hydroxyacylglutathione hydrolase-like"/>
    <property type="match status" value="1"/>
</dbReference>
<dbReference type="RefSeq" id="XP_016210118.1">
    <property type="nucleotide sequence ID" value="XM_016361998.1"/>
</dbReference>
<dbReference type="AlphaFoldDB" id="A0A0D2AM75"/>
<dbReference type="InParanoid" id="A0A0D2AM75"/>
<evidence type="ECO:0000313" key="2">
    <source>
        <dbReference type="EMBL" id="KIW00249.1"/>
    </source>
</evidence>
<gene>
    <name evidence="2" type="ORF">PV09_08140</name>
</gene>
<name>A0A0D2AM75_9PEZI</name>
<sequence length="327" mass="36707">MGDFIAAEPLPSTCFTCTRLNSTTFRIVEEDRFGEYPFIYVKVTPRALVLIDTGCGGEAKEPRVELKRLRDFLEVYPVEENGDAPLNEGASKDYVVICTHCHFDHIGACEQFTDARSCIWASGFDKTFLSRENLPTSSLSRFLGVETPRYEIGKWAGDGDCVTYDGEDLGLITYQTPGHVPDELAIWDPHERVLYVGDSVYEWAAILFPKEGDLLLYSDSIGKLRRLVKGWSGEGSAERRRVKMACGHVTLDADAETALADLDAFLWDVVCGRVEGGGMENIRGEENVLYVREDGRWSIKGPRRLFDDLKGNQEAMKKLERRVNEGV</sequence>
<accession>A0A0D2AM75</accession>
<dbReference type="VEuPathDB" id="FungiDB:PV09_08140"/>
<keyword evidence="3" id="KW-1185">Reference proteome</keyword>
<dbReference type="SMART" id="SM00849">
    <property type="entry name" value="Lactamase_B"/>
    <property type="match status" value="1"/>
</dbReference>
<dbReference type="InterPro" id="IPR050855">
    <property type="entry name" value="NDM-1-like"/>
</dbReference>
<dbReference type="HOGENOM" id="CLU_073674_0_0_1"/>
<organism evidence="2 3">
    <name type="scientific">Verruconis gallopava</name>
    <dbReference type="NCBI Taxonomy" id="253628"/>
    <lineage>
        <taxon>Eukaryota</taxon>
        <taxon>Fungi</taxon>
        <taxon>Dikarya</taxon>
        <taxon>Ascomycota</taxon>
        <taxon>Pezizomycotina</taxon>
        <taxon>Dothideomycetes</taxon>
        <taxon>Pleosporomycetidae</taxon>
        <taxon>Venturiales</taxon>
        <taxon>Sympoventuriaceae</taxon>
        <taxon>Verruconis</taxon>
    </lineage>
</organism>
<dbReference type="EMBL" id="KN847565">
    <property type="protein sequence ID" value="KIW00249.1"/>
    <property type="molecule type" value="Genomic_DNA"/>
</dbReference>
<dbReference type="Proteomes" id="UP000053259">
    <property type="component" value="Unassembled WGS sequence"/>
</dbReference>
<evidence type="ECO:0000313" key="3">
    <source>
        <dbReference type="Proteomes" id="UP000053259"/>
    </source>
</evidence>
<evidence type="ECO:0000259" key="1">
    <source>
        <dbReference type="SMART" id="SM00849"/>
    </source>
</evidence>
<dbReference type="InterPro" id="IPR001279">
    <property type="entry name" value="Metallo-B-lactamas"/>
</dbReference>